<protein>
    <submittedName>
        <fullName evidence="2">Type I toxin-antitoxin system SymE family toxin</fullName>
    </submittedName>
</protein>
<evidence type="ECO:0000259" key="1">
    <source>
        <dbReference type="Pfam" id="PF08845"/>
    </source>
</evidence>
<dbReference type="EMBL" id="LR699553">
    <property type="protein sequence ID" value="VVD28099.1"/>
    <property type="molecule type" value="Genomic_DNA"/>
</dbReference>
<organism evidence="2 4">
    <name type="scientific">Paraburkholderia dioscoreae</name>
    <dbReference type="NCBI Taxonomy" id="2604047"/>
    <lineage>
        <taxon>Bacteria</taxon>
        <taxon>Pseudomonadati</taxon>
        <taxon>Pseudomonadota</taxon>
        <taxon>Betaproteobacteria</taxon>
        <taxon>Burkholderiales</taxon>
        <taxon>Burkholderiaceae</taxon>
        <taxon>Paraburkholderia</taxon>
    </lineage>
</organism>
<proteinExistence type="predicted"/>
<dbReference type="RefSeq" id="WP_165185607.1">
    <property type="nucleotide sequence ID" value="NZ_LR699553.1"/>
</dbReference>
<evidence type="ECO:0000313" key="2">
    <source>
        <dbReference type="EMBL" id="VVD28099.1"/>
    </source>
</evidence>
<dbReference type="GO" id="GO:0016788">
    <property type="term" value="F:hydrolase activity, acting on ester bonds"/>
    <property type="evidence" value="ECO:0007669"/>
    <property type="project" value="InterPro"/>
</dbReference>
<keyword evidence="4" id="KW-1185">Reference proteome</keyword>
<evidence type="ECO:0000313" key="4">
    <source>
        <dbReference type="Proteomes" id="UP000325811"/>
    </source>
</evidence>
<dbReference type="InterPro" id="IPR014944">
    <property type="entry name" value="Toxin_SymE-like"/>
</dbReference>
<dbReference type="Pfam" id="PF08845">
    <property type="entry name" value="SymE_toxin"/>
    <property type="match status" value="1"/>
</dbReference>
<sequence>MANANLKALHTHPERHATVQQIMRWRPSPKPGRDWRTPTFFPWLRIAGIWLEQAGFPPGQRVRIEVQHGRLVITPD</sequence>
<dbReference type="EMBL" id="LR699553">
    <property type="protein sequence ID" value="VVD28106.1"/>
    <property type="molecule type" value="Genomic_DNA"/>
</dbReference>
<evidence type="ECO:0000313" key="3">
    <source>
        <dbReference type="EMBL" id="VVD28106.1"/>
    </source>
</evidence>
<dbReference type="KEGG" id="pdio:PDMSB3_1650"/>
<feature type="domain" description="Toxin SymE-like" evidence="1">
    <location>
        <begin position="41"/>
        <end position="75"/>
    </location>
</feature>
<dbReference type="KEGG" id="pdio:PDMSB3_1643"/>
<dbReference type="GO" id="GO:0016070">
    <property type="term" value="P:RNA metabolic process"/>
    <property type="evidence" value="ECO:0007669"/>
    <property type="project" value="InterPro"/>
</dbReference>
<reference evidence="2 4" key="1">
    <citation type="submission" date="2019-08" db="EMBL/GenBank/DDBJ databases">
        <authorList>
            <person name="Herpell B J."/>
        </authorList>
    </citation>
    <scope>NUCLEOTIDE SEQUENCE [LARGE SCALE GENOMIC DNA]</scope>
    <source>
        <strain evidence="4">Msb3</strain>
        <strain evidence="2">PDMSB31</strain>
    </source>
</reference>
<name>A0A5Q4Z6A9_9BURK</name>
<accession>A0A5Q4Z6A9</accession>
<dbReference type="GO" id="GO:0005737">
    <property type="term" value="C:cytoplasm"/>
    <property type="evidence" value="ECO:0007669"/>
    <property type="project" value="InterPro"/>
</dbReference>
<dbReference type="AlphaFoldDB" id="A0A5Q4Z6A9"/>
<dbReference type="Proteomes" id="UP000325811">
    <property type="component" value="Chromosome I"/>
</dbReference>
<dbReference type="GO" id="GO:0003723">
    <property type="term" value="F:RNA binding"/>
    <property type="evidence" value="ECO:0007669"/>
    <property type="project" value="InterPro"/>
</dbReference>
<gene>
    <name evidence="2" type="ORF">PDMSB3_1643</name>
    <name evidence="3" type="ORF">PDMSB3_1650</name>
</gene>